<dbReference type="EMBL" id="AFTL01000004">
    <property type="protein sequence ID" value="EGS38976.1"/>
    <property type="molecule type" value="Genomic_DNA"/>
</dbReference>
<evidence type="ECO:0000313" key="2">
    <source>
        <dbReference type="EMBL" id="EGS38976.1"/>
    </source>
</evidence>
<organism evidence="2 3">
    <name type="scientific">Limosilactobacillus oris F0423</name>
    <dbReference type="NCBI Taxonomy" id="944562"/>
    <lineage>
        <taxon>Bacteria</taxon>
        <taxon>Bacillati</taxon>
        <taxon>Bacillota</taxon>
        <taxon>Bacilli</taxon>
        <taxon>Lactobacillales</taxon>
        <taxon>Lactobacillaceae</taxon>
        <taxon>Limosilactobacillus</taxon>
    </lineage>
</organism>
<keyword evidence="1" id="KW-1133">Transmembrane helix</keyword>
<feature type="transmembrane region" description="Helical" evidence="1">
    <location>
        <begin position="176"/>
        <end position="195"/>
    </location>
</feature>
<feature type="transmembrane region" description="Helical" evidence="1">
    <location>
        <begin position="202"/>
        <end position="224"/>
    </location>
</feature>
<accession>A0ABN0D7L4</accession>
<evidence type="ECO:0000256" key="1">
    <source>
        <dbReference type="SAM" id="Phobius"/>
    </source>
</evidence>
<dbReference type="RefSeq" id="WP_003714957.1">
    <property type="nucleotide sequence ID" value="NZ_AFTL01000004.1"/>
</dbReference>
<gene>
    <name evidence="2" type="ORF">HMPREF9102_0016</name>
</gene>
<protein>
    <recommendedName>
        <fullName evidence="4">Cell division protein FtsX</fullName>
    </recommendedName>
</protein>
<sequence>MQTRSGIHQARRNHDSAGKQGPHLAFNICGLVILVLLMVSLIASRTVFNKRFVMHEVTSSTVETDLLDQVQAGLSQYGIPRTVLTKDDTDRIVRTVVSQAFAGQELSLDLSQVTNRLAGQANSQLAQFGISTSLLPSGTTAAVNDNINSAVNSRINTPQVKQAINSLQLARMVNTTVLGISSVLMVIMLVGAVIHRHLVQSFSWICTLALLVSGGLVMTVKGVIPHLAAANPEYSSLAAQLATGFQAAALTWLGLLAVVAIVLWVIRLLSPRLSSRR</sequence>
<dbReference type="Proteomes" id="UP000006035">
    <property type="component" value="Unassembled WGS sequence"/>
</dbReference>
<keyword evidence="1" id="KW-0812">Transmembrane</keyword>
<comment type="caution">
    <text evidence="2">The sequence shown here is derived from an EMBL/GenBank/DDBJ whole genome shotgun (WGS) entry which is preliminary data.</text>
</comment>
<keyword evidence="1" id="KW-0472">Membrane</keyword>
<keyword evidence="3" id="KW-1185">Reference proteome</keyword>
<evidence type="ECO:0008006" key="4">
    <source>
        <dbReference type="Google" id="ProtNLM"/>
    </source>
</evidence>
<feature type="transmembrane region" description="Helical" evidence="1">
    <location>
        <begin position="244"/>
        <end position="269"/>
    </location>
</feature>
<feature type="transmembrane region" description="Helical" evidence="1">
    <location>
        <begin position="21"/>
        <end position="43"/>
    </location>
</feature>
<reference evidence="2 3" key="1">
    <citation type="submission" date="2011-05" db="EMBL/GenBank/DDBJ databases">
        <authorList>
            <person name="Durkin A.S."/>
            <person name="Kim M."/>
            <person name="Radune D."/>
            <person name="Hostetler J."/>
            <person name="Torralba M."/>
            <person name="Gillis M."/>
            <person name="Methe B."/>
            <person name="Sutton G."/>
            <person name="Nelson K.E."/>
        </authorList>
    </citation>
    <scope>NUCLEOTIDE SEQUENCE [LARGE SCALE GENOMIC DNA]</scope>
    <source>
        <strain evidence="2 3">F0423</strain>
    </source>
</reference>
<proteinExistence type="predicted"/>
<name>A0ABN0D7L4_9LACO</name>
<evidence type="ECO:0000313" key="3">
    <source>
        <dbReference type="Proteomes" id="UP000006035"/>
    </source>
</evidence>